<feature type="chain" id="PRO_5046571249" evidence="2">
    <location>
        <begin position="19"/>
        <end position="657"/>
    </location>
</feature>
<protein>
    <submittedName>
        <fullName evidence="5">T9SS type A sorting domain-containing protein</fullName>
    </submittedName>
</protein>
<evidence type="ECO:0000256" key="2">
    <source>
        <dbReference type="SAM" id="SignalP"/>
    </source>
</evidence>
<dbReference type="NCBIfam" id="TIGR04183">
    <property type="entry name" value="Por_Secre_tail"/>
    <property type="match status" value="1"/>
</dbReference>
<evidence type="ECO:0000259" key="4">
    <source>
        <dbReference type="Pfam" id="PF23759"/>
    </source>
</evidence>
<feature type="domain" description="T9SS-like galactose binding" evidence="4">
    <location>
        <begin position="436"/>
        <end position="528"/>
    </location>
</feature>
<feature type="signal peptide" evidence="2">
    <location>
        <begin position="1"/>
        <end position="18"/>
    </location>
</feature>
<keyword evidence="1 2" id="KW-0732">Signal</keyword>
<dbReference type="Pfam" id="PF18962">
    <property type="entry name" value="Por_Secre_tail"/>
    <property type="match status" value="1"/>
</dbReference>
<dbReference type="Gene3D" id="2.60.120.380">
    <property type="match status" value="3"/>
</dbReference>
<feature type="domain" description="T9SS-like galactose binding" evidence="4">
    <location>
        <begin position="298"/>
        <end position="427"/>
    </location>
</feature>
<name>A0A5N4BTD4_9FLAO</name>
<dbReference type="EMBL" id="VTPV01000003">
    <property type="protein sequence ID" value="KAB1231640.1"/>
    <property type="molecule type" value="Genomic_DNA"/>
</dbReference>
<evidence type="ECO:0000259" key="3">
    <source>
        <dbReference type="Pfam" id="PF18962"/>
    </source>
</evidence>
<organism evidence="5 6">
    <name type="scientific">Chryseobacterium viscerum</name>
    <dbReference type="NCBI Taxonomy" id="1037377"/>
    <lineage>
        <taxon>Bacteria</taxon>
        <taxon>Pseudomonadati</taxon>
        <taxon>Bacteroidota</taxon>
        <taxon>Flavobacteriia</taxon>
        <taxon>Flavobacteriales</taxon>
        <taxon>Weeksellaceae</taxon>
        <taxon>Chryseobacterium group</taxon>
        <taxon>Chryseobacterium</taxon>
    </lineage>
</organism>
<dbReference type="InterPro" id="IPR056600">
    <property type="entry name" value="GBD_T9SS_assoc"/>
</dbReference>
<keyword evidence="6" id="KW-1185">Reference proteome</keyword>
<dbReference type="Proteomes" id="UP000326384">
    <property type="component" value="Unassembled WGS sequence"/>
</dbReference>
<accession>A0A5N4BTD4</accession>
<dbReference type="RefSeq" id="WP_152289501.1">
    <property type="nucleotide sequence ID" value="NZ_VTPV01000003.1"/>
</dbReference>
<sequence length="657" mass="68532">MKKLLPYLFLFTAVFVKAQNDNCTGATPITVGTNFVSGAVTSNNTGATTDGNLPSCNADAVENVWFKVVVPASGNLTIESKSASNSPFDDSVISIYTGDCSSLTEIACDDDSGEDLFSKISVTGQTPGTTLYVGVWKYSSSTENGEFQVSAYEVSPPANDNCTGAVSLTLGTDFTSGAITSSNMGATTDGNPPSCSADAIENTWFKVVVPASGKLTVETKSATNSSFDASVLTAYTGDCNSLTEIACDEESGDGSFSRLNLTGQTPGATLYISVWKRSLSTENGEFQVSAYEATPLINNNCAGAALLTLGTDFASGAVTSSNLGATTDGNLPSCSPDSVENVWFKVAVPASGNLAVETQSASNSVFSDSVISIYSGDCNSLTEIACDDDGGEGSFSKINLTDQAPGTTLYISVWKRSSNTDNGEFQVSAYEISPPANNKCTGATSLTVGTDFASGAVTSSNSNSTTDGNLPSCNPDATENVWFKVVVPASGNLTVEAQEVSGSSFNAPVISVYNGVCGALTEIACDVYSSPNSLPLISLTGQTPGNTLYISVWKYGSSTDNGEFQVSAYDNTALSTHEILNNKNNVTVYPNPFSDILHISDISKIKSIVVVDALGKQVKTIEKPSSQLYLNDLKSGLYLVTLKMMDGTTKTIKAIKK</sequence>
<feature type="domain" description="T9SS-like galactose binding" evidence="4">
    <location>
        <begin position="158"/>
        <end position="286"/>
    </location>
</feature>
<feature type="domain" description="Secretion system C-terminal sorting" evidence="3">
    <location>
        <begin position="588"/>
        <end position="649"/>
    </location>
</feature>
<evidence type="ECO:0000256" key="1">
    <source>
        <dbReference type="ARBA" id="ARBA00022729"/>
    </source>
</evidence>
<evidence type="ECO:0000313" key="6">
    <source>
        <dbReference type="Proteomes" id="UP000326384"/>
    </source>
</evidence>
<evidence type="ECO:0000313" key="5">
    <source>
        <dbReference type="EMBL" id="KAB1231640.1"/>
    </source>
</evidence>
<proteinExistence type="predicted"/>
<dbReference type="Pfam" id="PF23759">
    <property type="entry name" value="GBD_T9SS_assoc"/>
    <property type="match status" value="4"/>
</dbReference>
<gene>
    <name evidence="5" type="ORF">F8D52_07490</name>
</gene>
<comment type="caution">
    <text evidence="5">The sequence shown here is derived from an EMBL/GenBank/DDBJ whole genome shotgun (WGS) entry which is preliminary data.</text>
</comment>
<feature type="domain" description="T9SS-like galactose binding" evidence="4">
    <location>
        <begin position="19"/>
        <end position="144"/>
    </location>
</feature>
<dbReference type="InterPro" id="IPR026444">
    <property type="entry name" value="Secre_tail"/>
</dbReference>
<reference evidence="5 6" key="1">
    <citation type="journal article" date="2019" name="Stand. Genomic Sci.">
        <title>Draft Whole-Genome Sequence of a Novel Chryseobacterium viscerum Strain Isolated from Fresh Water at Dripping Springs, New Mexico.</title>
        <authorList>
            <person name="Kyndt J.A."/>
            <person name="Moore T.C."/>
        </authorList>
    </citation>
    <scope>NUCLEOTIDE SEQUENCE [LARGE SCALE GENOMIC DNA]</scope>
    <source>
        <strain evidence="5 6">DPS</strain>
    </source>
</reference>